<dbReference type="EMBL" id="BAAATZ010000015">
    <property type="protein sequence ID" value="GAA2729619.1"/>
    <property type="molecule type" value="Genomic_DNA"/>
</dbReference>
<accession>A0ABN3UC50</accession>
<keyword evidence="3" id="KW-1185">Reference proteome</keyword>
<feature type="transmembrane region" description="Helical" evidence="1">
    <location>
        <begin position="80"/>
        <end position="99"/>
    </location>
</feature>
<sequence>MSASLLASLVGLALLDSMSIGTLFIPVWLLLAPGRVSAGRVLVYLATIGIFYFAVGLLVLGGATSIAAAVGDTLDERTALWIQLAVGAVLFALSFRFDGQGGASRRRERVATGSPSVGPLVGLALLAALAEVATMLPYLGAIAMLGSSDLGAPLSAILLAGYCLVMVFPAALLLLARVIAAHRVEPLLHRLGAWLTAHAAGATGWILAIAGFLVARDAAAHLWFTDPT</sequence>
<dbReference type="InterPro" id="IPR021315">
    <property type="entry name" value="Gap/Sap"/>
</dbReference>
<name>A0ABN3UC50_9ACTN</name>
<organism evidence="2 3">
    <name type="scientific">Actinocorallia aurantiaca</name>
    <dbReference type="NCBI Taxonomy" id="46204"/>
    <lineage>
        <taxon>Bacteria</taxon>
        <taxon>Bacillati</taxon>
        <taxon>Actinomycetota</taxon>
        <taxon>Actinomycetes</taxon>
        <taxon>Streptosporangiales</taxon>
        <taxon>Thermomonosporaceae</taxon>
        <taxon>Actinocorallia</taxon>
    </lineage>
</organism>
<comment type="caution">
    <text evidence="2">The sequence shown here is derived from an EMBL/GenBank/DDBJ whole genome shotgun (WGS) entry which is preliminary data.</text>
</comment>
<dbReference type="Pfam" id="PF11139">
    <property type="entry name" value="SfLAP"/>
    <property type="match status" value="1"/>
</dbReference>
<evidence type="ECO:0000313" key="2">
    <source>
        <dbReference type="EMBL" id="GAA2729619.1"/>
    </source>
</evidence>
<proteinExistence type="predicted"/>
<protein>
    <recommendedName>
        <fullName evidence="4">Sap-like sulfolipid-1-addressing protein</fullName>
    </recommendedName>
</protein>
<keyword evidence="1" id="KW-0812">Transmembrane</keyword>
<feature type="transmembrane region" description="Helical" evidence="1">
    <location>
        <begin position="191"/>
        <end position="215"/>
    </location>
</feature>
<feature type="transmembrane region" description="Helical" evidence="1">
    <location>
        <begin position="6"/>
        <end position="31"/>
    </location>
</feature>
<keyword evidence="1" id="KW-1133">Transmembrane helix</keyword>
<gene>
    <name evidence="2" type="ORF">GCM10010439_40560</name>
</gene>
<feature type="transmembrane region" description="Helical" evidence="1">
    <location>
        <begin position="157"/>
        <end position="179"/>
    </location>
</feature>
<keyword evidence="1" id="KW-0472">Membrane</keyword>
<dbReference type="RefSeq" id="WP_344452112.1">
    <property type="nucleotide sequence ID" value="NZ_BAAATZ010000015.1"/>
</dbReference>
<dbReference type="Proteomes" id="UP001501842">
    <property type="component" value="Unassembled WGS sequence"/>
</dbReference>
<feature type="transmembrane region" description="Helical" evidence="1">
    <location>
        <begin position="43"/>
        <end position="68"/>
    </location>
</feature>
<evidence type="ECO:0000313" key="3">
    <source>
        <dbReference type="Proteomes" id="UP001501842"/>
    </source>
</evidence>
<reference evidence="2 3" key="1">
    <citation type="journal article" date="2019" name="Int. J. Syst. Evol. Microbiol.">
        <title>The Global Catalogue of Microorganisms (GCM) 10K type strain sequencing project: providing services to taxonomists for standard genome sequencing and annotation.</title>
        <authorList>
            <consortium name="The Broad Institute Genomics Platform"/>
            <consortium name="The Broad Institute Genome Sequencing Center for Infectious Disease"/>
            <person name="Wu L."/>
            <person name="Ma J."/>
        </authorList>
    </citation>
    <scope>NUCLEOTIDE SEQUENCE [LARGE SCALE GENOMIC DNA]</scope>
    <source>
        <strain evidence="2 3">JCM 8201</strain>
    </source>
</reference>
<evidence type="ECO:0008006" key="4">
    <source>
        <dbReference type="Google" id="ProtNLM"/>
    </source>
</evidence>
<evidence type="ECO:0000256" key="1">
    <source>
        <dbReference type="SAM" id="Phobius"/>
    </source>
</evidence>
<feature type="transmembrane region" description="Helical" evidence="1">
    <location>
        <begin position="120"/>
        <end position="145"/>
    </location>
</feature>